<organism evidence="1 2">
    <name type="scientific">Alicycliphilus denitrificans</name>
    <dbReference type="NCBI Taxonomy" id="179636"/>
    <lineage>
        <taxon>Bacteria</taxon>
        <taxon>Pseudomonadati</taxon>
        <taxon>Pseudomonadota</taxon>
        <taxon>Betaproteobacteria</taxon>
        <taxon>Burkholderiales</taxon>
        <taxon>Comamonadaceae</taxon>
        <taxon>Alicycliphilus</taxon>
    </lineage>
</organism>
<dbReference type="GO" id="GO:0008704">
    <property type="term" value="F:5-carboxymethyl-2-hydroxymuconate delta-isomerase activity"/>
    <property type="evidence" value="ECO:0007669"/>
    <property type="project" value="InterPro"/>
</dbReference>
<dbReference type="PANTHER" id="PTHR37950:SF1">
    <property type="entry name" value="4-HYDROXYPHENYLACETATE CATABOLISM PROTEIN"/>
    <property type="match status" value="1"/>
</dbReference>
<dbReference type="AlphaFoldDB" id="A0A3R7H175"/>
<dbReference type="EMBL" id="NKDB02000002">
    <property type="protein sequence ID" value="RKJ96522.1"/>
    <property type="molecule type" value="Genomic_DNA"/>
</dbReference>
<dbReference type="InterPro" id="IPR004220">
    <property type="entry name" value="5-COMe_2-OHmuconate_Isoase"/>
</dbReference>
<evidence type="ECO:0000313" key="2">
    <source>
        <dbReference type="Proteomes" id="UP000216225"/>
    </source>
</evidence>
<protein>
    <submittedName>
        <fullName evidence="1">5-carboxymethyl-2-hydroxymuconate Delta-isomerase</fullName>
    </submittedName>
</protein>
<dbReference type="Pfam" id="PF02962">
    <property type="entry name" value="CHMI"/>
    <property type="match status" value="1"/>
</dbReference>
<dbReference type="RefSeq" id="WP_094438088.1">
    <property type="nucleotide sequence ID" value="NZ_AP024172.1"/>
</dbReference>
<comment type="caution">
    <text evidence="1">The sequence shown here is derived from an EMBL/GenBank/DDBJ whole genome shotgun (WGS) entry which is preliminary data.</text>
</comment>
<proteinExistence type="predicted"/>
<dbReference type="InterPro" id="IPR014347">
    <property type="entry name" value="Tautomerase/MIF_sf"/>
</dbReference>
<reference evidence="1 2" key="1">
    <citation type="submission" date="2018-09" db="EMBL/GenBank/DDBJ databases">
        <title>Genome comparison of Alicycliphilus sp. BQ1, a polyurethanolytic bacterium, with its closest phylogenetic relatives Alicycliphilus denitrificans BC and K601, unable to attack polyurethane.</title>
        <authorList>
            <person name="Loza-Tavera H."/>
            <person name="Lozano L."/>
            <person name="Cevallos M."/>
            <person name="Maya-Lucas O."/>
            <person name="Garcia-Mena J."/>
            <person name="Hernandez J."/>
        </authorList>
    </citation>
    <scope>NUCLEOTIDE SEQUENCE [LARGE SCALE GENOMIC DNA]</scope>
    <source>
        <strain evidence="1 2">BQ1</strain>
    </source>
</reference>
<gene>
    <name evidence="1" type="ORF">CE154_010855</name>
</gene>
<name>A0A3R7H175_9BURK</name>
<dbReference type="Gene3D" id="3.30.429.10">
    <property type="entry name" value="Macrophage Migration Inhibitory Factor"/>
    <property type="match status" value="1"/>
</dbReference>
<sequence>MPHLTVEYSSNLPGYPEAQALAELNAAVCASPEVLDEADLKTRFVRTTDSFQVGTEAAGRAFVHAQLRLLSGRSPEAKKDLAGRVAGVLRRLTPRPQGLMVQLSVEIVDMDRPSYVKERL</sequence>
<dbReference type="SUPFAM" id="SSF55331">
    <property type="entry name" value="Tautomerase/MIF"/>
    <property type="match status" value="1"/>
</dbReference>
<dbReference type="CDD" id="cd00580">
    <property type="entry name" value="CHMI"/>
    <property type="match status" value="1"/>
</dbReference>
<dbReference type="PANTHER" id="PTHR37950">
    <property type="entry name" value="4-HYDROXYPHENYLACETATE CATABOLISM PROTEIN"/>
    <property type="match status" value="1"/>
</dbReference>
<accession>A0A3R7H175</accession>
<dbReference type="Proteomes" id="UP000216225">
    <property type="component" value="Unassembled WGS sequence"/>
</dbReference>
<keyword evidence="1" id="KW-0413">Isomerase</keyword>
<evidence type="ECO:0000313" key="1">
    <source>
        <dbReference type="EMBL" id="RKJ96522.1"/>
    </source>
</evidence>